<sequence length="85" mass="9810">MQNLLWLYFYSSLSPSSQASSVIMHWPRLIAETKPSTERPLQISEVSGLNRRKRMSTTRVGKKIASLYTQCLRGFNQRYTEVVSV</sequence>
<gene>
    <name evidence="2" type="ORF">CgunFtcFv8_014960</name>
</gene>
<evidence type="ECO:0008006" key="4">
    <source>
        <dbReference type="Google" id="ProtNLM"/>
    </source>
</evidence>
<protein>
    <recommendedName>
        <fullName evidence="4">Secreted protein</fullName>
    </recommendedName>
</protein>
<accession>A0AAN8E6C9</accession>
<reference evidence="2 3" key="1">
    <citation type="journal article" date="2023" name="Mol. Biol. Evol.">
        <title>Genomics of Secondarily Temperate Adaptation in the Only Non-Antarctic Icefish.</title>
        <authorList>
            <person name="Rivera-Colon A.G."/>
            <person name="Rayamajhi N."/>
            <person name="Minhas B.F."/>
            <person name="Madrigal G."/>
            <person name="Bilyk K.T."/>
            <person name="Yoon V."/>
            <person name="Hune M."/>
            <person name="Gregory S."/>
            <person name="Cheng C.H.C."/>
            <person name="Catchen J.M."/>
        </authorList>
    </citation>
    <scope>NUCLEOTIDE SEQUENCE [LARGE SCALE GENOMIC DNA]</scope>
    <source>
        <tissue evidence="2">White muscle</tissue>
    </source>
</reference>
<keyword evidence="3" id="KW-1185">Reference proteome</keyword>
<keyword evidence="1" id="KW-0732">Signal</keyword>
<comment type="caution">
    <text evidence="2">The sequence shown here is derived from an EMBL/GenBank/DDBJ whole genome shotgun (WGS) entry which is preliminary data.</text>
</comment>
<feature type="chain" id="PRO_5043015803" description="Secreted protein" evidence="1">
    <location>
        <begin position="20"/>
        <end position="85"/>
    </location>
</feature>
<evidence type="ECO:0000313" key="3">
    <source>
        <dbReference type="Proteomes" id="UP001331515"/>
    </source>
</evidence>
<dbReference type="EMBL" id="JAURVH010001514">
    <property type="protein sequence ID" value="KAK5934570.1"/>
    <property type="molecule type" value="Genomic_DNA"/>
</dbReference>
<evidence type="ECO:0000313" key="2">
    <source>
        <dbReference type="EMBL" id="KAK5934570.1"/>
    </source>
</evidence>
<evidence type="ECO:0000256" key="1">
    <source>
        <dbReference type="SAM" id="SignalP"/>
    </source>
</evidence>
<name>A0AAN8E6C9_CHAGU</name>
<organism evidence="2 3">
    <name type="scientific">Champsocephalus gunnari</name>
    <name type="common">Mackerel icefish</name>
    <dbReference type="NCBI Taxonomy" id="52237"/>
    <lineage>
        <taxon>Eukaryota</taxon>
        <taxon>Metazoa</taxon>
        <taxon>Chordata</taxon>
        <taxon>Craniata</taxon>
        <taxon>Vertebrata</taxon>
        <taxon>Euteleostomi</taxon>
        <taxon>Actinopterygii</taxon>
        <taxon>Neopterygii</taxon>
        <taxon>Teleostei</taxon>
        <taxon>Neoteleostei</taxon>
        <taxon>Acanthomorphata</taxon>
        <taxon>Eupercaria</taxon>
        <taxon>Perciformes</taxon>
        <taxon>Notothenioidei</taxon>
        <taxon>Channichthyidae</taxon>
        <taxon>Champsocephalus</taxon>
    </lineage>
</organism>
<proteinExistence type="predicted"/>
<dbReference type="Proteomes" id="UP001331515">
    <property type="component" value="Unassembled WGS sequence"/>
</dbReference>
<feature type="signal peptide" evidence="1">
    <location>
        <begin position="1"/>
        <end position="19"/>
    </location>
</feature>
<dbReference type="AlphaFoldDB" id="A0AAN8E6C9"/>